<evidence type="ECO:0000256" key="1">
    <source>
        <dbReference type="SAM" id="MobiDB-lite"/>
    </source>
</evidence>
<feature type="compositionally biased region" description="Low complexity" evidence="1">
    <location>
        <begin position="132"/>
        <end position="141"/>
    </location>
</feature>
<feature type="compositionally biased region" description="Pro residues" evidence="1">
    <location>
        <begin position="794"/>
        <end position="805"/>
    </location>
</feature>
<sequence>MPEFDLDAHSILQGLEIIKHQFQLPDKVSGSAMPKHTGGKLKNPSRGRSALLATGNPTADGGIQFEIPLRVTGSSNATSRTTSPLPLLDRDGALPMRPHHLPLPPPSLAQANSATASGPPSVSTEGEDLESTSDTSTATTTAVAATMPRISLASEIAQQSLALSSMPQAIPGSALSQVDLAQHPPIASLRIETALLTKEISRFRACDDETMACFYCREWAQWVYRRMFAARLYGGDGSSAVLASANTSSWIPANIERANQSKKGGKAKSGGGKKKNKGGSGSNQAKPAAAATPAANASTNNPDSTANGTPSTPTPTTSASAIGTGGDPSDPLARPIDGTAPGPAGAIFNPRQCIPTAEMLVEKLRMFLEETIAANESGGWTPLKRSDSVQSGHGSGTEGAMGGPSSVTSGESTGQIKTKSKSKGKSKAKGKKSGKVSGSGVKSETSTASAKTDADPSASTIPTADRVNEYHNLVGAIIDRVAAWYSAVTFPLETEYEDLTFDKIIKMFPIEETEDPTDPALLLPALQVTRPKVTLPSEHFPLLGNITSELISSHTYPACQHNNADHPNPAELETQRILFNEQIARPREECRQSFYSEMNPVWQITYLLIRSVQRIEAMRVRLLEKGCASTQEAFQKAHQMIATPFQDYWANAIETLRRNGQLTKKGGTGKKKGGGSVVAKPDEPQPTAEQVDILFRNYLNNLRDISLSWCKSFLDNYYGVARDFVSEFESILKECIEMCQKRLMSLRQFPRPNHPPPSPSHSQDHPGEYANDPADPGMEYPTVPAGEGRDGHQVPPPSPSHPGPDPADQSPELDQESDGDNMAGFIIRDLEPLRVHALQSVMQLQPKLEHNIERIRTTVAKRNERIFAELDAIWEDWVQDSTPTLAGRLEKASKKEFRRRLRAVEQEQQVQVVGWSISAMETLLAAKDLALVCIDCLGFLMAEAQQLEKAVIQAFVQKWSPTTTHYLVERQDIMDDFTEGLLTGREELAGIAGKLLLKEAWRILETNISRERQKKFFAEQALAKSNSGSGGAHGKRPEGSKIATAEAAAAMMMASTTASSGKGVKTGKAAVTSTPASTNGGTSSPAAGKKPMVSSTPAAKVKGKTAVPEPMIRRTVTAPSVTSTPKPAANTTKSDSIKRPTQPPVAGPNTGASTSERVLTLESTKAMSRPNATLSGVPKISSKPRKPKQPPPPTPAQLAAKAEPPQSPEPITQLAKPKNSSPTDKVESLPTTPDLPPPEVDHSGIPPPSVPTSQSSVVPPRRLLRHTTIKPPPGLSAVAASQFTPSIPSPIEEPLSTADIGSAPIPPLSLSGKISTPSPTSVAASVPLSLPSPTPTATTASSAIPTADNTTTVTPVESTPPSQSVPYVDGSVPVTTPPPTENHLASQAPPNPSEEPLSLEVLHTMKTQVGQWSKQQVEDALLALIPERVQLMTRVQDLEQQLAHLHLRQAELVQVWQASESRAHQEQQHYEWQLRQLRMIMGQQHQQQQHHHPMPQQHPLAGHPHLPMGIPGFNMTPTTSGGPGFLNTSHLMGISGVSNIDSNPVSSHGSSIGDPNLLGLGCSGENGPIGSTGLSSVLFASDDSAPFSVEQAIAQASSSLSATSLALHSTSALVVEQQQHQLSLSLAPTSQSNSAAAGFALAGLTTHSLADRPSF</sequence>
<feature type="compositionally biased region" description="Basic residues" evidence="1">
    <location>
        <begin position="418"/>
        <end position="434"/>
    </location>
</feature>
<feature type="region of interest" description="Disordered" evidence="1">
    <location>
        <begin position="378"/>
        <end position="462"/>
    </location>
</feature>
<feature type="compositionally biased region" description="Polar residues" evidence="1">
    <location>
        <begin position="1117"/>
        <end position="1134"/>
    </location>
</feature>
<name>A0A4Q0A1C8_9FUNG</name>
<reference evidence="3" key="1">
    <citation type="journal article" date="2018" name="Nat. Microbiol.">
        <title>Leveraging single-cell genomics to expand the fungal tree of life.</title>
        <authorList>
            <person name="Ahrendt S.R."/>
            <person name="Quandt C.A."/>
            <person name="Ciobanu D."/>
            <person name="Clum A."/>
            <person name="Salamov A."/>
            <person name="Andreopoulos B."/>
            <person name="Cheng J.F."/>
            <person name="Woyke T."/>
            <person name="Pelin A."/>
            <person name="Henrissat B."/>
            <person name="Reynolds N.K."/>
            <person name="Benny G.L."/>
            <person name="Smith M.E."/>
            <person name="James T.Y."/>
            <person name="Grigoriev I.V."/>
        </authorList>
    </citation>
    <scope>NUCLEOTIDE SEQUENCE [LARGE SCALE GENOMIC DNA]</scope>
    <source>
        <strain evidence="3">RSA 468</strain>
    </source>
</reference>
<dbReference type="Proteomes" id="UP000268162">
    <property type="component" value="Unassembled WGS sequence"/>
</dbReference>
<feature type="region of interest" description="Disordered" evidence="1">
    <location>
        <begin position="1057"/>
        <end position="1260"/>
    </location>
</feature>
<feature type="region of interest" description="Disordered" evidence="1">
    <location>
        <begin position="1309"/>
        <end position="1396"/>
    </location>
</feature>
<feature type="region of interest" description="Disordered" evidence="1">
    <location>
        <begin position="1482"/>
        <end position="1507"/>
    </location>
</feature>
<feature type="region of interest" description="Disordered" evidence="1">
    <location>
        <begin position="748"/>
        <end position="820"/>
    </location>
</feature>
<feature type="compositionally biased region" description="Gly residues" evidence="1">
    <location>
        <begin position="393"/>
        <end position="402"/>
    </location>
</feature>
<gene>
    <name evidence="2" type="ORF">BJ085DRAFT_31317</name>
</gene>
<feature type="compositionally biased region" description="Polar residues" evidence="1">
    <location>
        <begin position="1071"/>
        <end position="1085"/>
    </location>
</feature>
<dbReference type="InterPro" id="IPR051425">
    <property type="entry name" value="Formin_Homology"/>
</dbReference>
<feature type="compositionally biased region" description="Basic residues" evidence="1">
    <location>
        <begin position="263"/>
        <end position="277"/>
    </location>
</feature>
<evidence type="ECO:0000313" key="2">
    <source>
        <dbReference type="EMBL" id="RKP39092.1"/>
    </source>
</evidence>
<keyword evidence="3" id="KW-1185">Reference proteome</keyword>
<dbReference type="EMBL" id="ML002299">
    <property type="protein sequence ID" value="RKP39092.1"/>
    <property type="molecule type" value="Genomic_DNA"/>
</dbReference>
<feature type="compositionally biased region" description="Polar residues" evidence="1">
    <location>
        <begin position="73"/>
        <end position="84"/>
    </location>
</feature>
<feature type="compositionally biased region" description="Polar residues" evidence="1">
    <location>
        <begin position="109"/>
        <end position="124"/>
    </location>
</feature>
<organism evidence="2 3">
    <name type="scientific">Dimargaris cristalligena</name>
    <dbReference type="NCBI Taxonomy" id="215637"/>
    <lineage>
        <taxon>Eukaryota</taxon>
        <taxon>Fungi</taxon>
        <taxon>Fungi incertae sedis</taxon>
        <taxon>Zoopagomycota</taxon>
        <taxon>Kickxellomycotina</taxon>
        <taxon>Dimargaritomycetes</taxon>
        <taxon>Dimargaritales</taxon>
        <taxon>Dimargaritaceae</taxon>
        <taxon>Dimargaris</taxon>
    </lineage>
</organism>
<dbReference type="PANTHER" id="PTHR45725:SF1">
    <property type="entry name" value="DISHEVELLED ASSOCIATED ACTIVATOR OF MORPHOGENESIS, ISOFORM D"/>
    <property type="match status" value="1"/>
</dbReference>
<accession>A0A4Q0A1C8</accession>
<feature type="compositionally biased region" description="Polar residues" evidence="1">
    <location>
        <begin position="405"/>
        <end position="417"/>
    </location>
</feature>
<feature type="region of interest" description="Disordered" evidence="1">
    <location>
        <begin position="254"/>
        <end position="349"/>
    </location>
</feature>
<feature type="compositionally biased region" description="Low complexity" evidence="1">
    <location>
        <begin position="282"/>
        <end position="322"/>
    </location>
</feature>
<dbReference type="PANTHER" id="PTHR45725">
    <property type="entry name" value="FORMIN HOMOLOGY 2 FAMILY MEMBER"/>
    <property type="match status" value="1"/>
</dbReference>
<protein>
    <submittedName>
        <fullName evidence="2">Uncharacterized protein</fullName>
    </submittedName>
</protein>
<proteinExistence type="predicted"/>
<feature type="region of interest" description="Disordered" evidence="1">
    <location>
        <begin position="660"/>
        <end position="686"/>
    </location>
</feature>
<feature type="region of interest" description="Disordered" evidence="1">
    <location>
        <begin position="73"/>
        <end position="141"/>
    </location>
</feature>
<feature type="region of interest" description="Disordered" evidence="1">
    <location>
        <begin position="29"/>
        <end position="49"/>
    </location>
</feature>
<evidence type="ECO:0000313" key="3">
    <source>
        <dbReference type="Proteomes" id="UP000268162"/>
    </source>
</evidence>
<feature type="compositionally biased region" description="Low complexity" evidence="1">
    <location>
        <begin position="1321"/>
        <end position="1366"/>
    </location>
</feature>
<feature type="compositionally biased region" description="Polar residues" evidence="1">
    <location>
        <begin position="1150"/>
        <end position="1174"/>
    </location>
</feature>
<feature type="compositionally biased region" description="Low complexity" evidence="1">
    <location>
        <begin position="1251"/>
        <end position="1260"/>
    </location>
</feature>